<dbReference type="InterPro" id="IPR035923">
    <property type="entry name" value="TT1751-like_sf"/>
</dbReference>
<dbReference type="EMBL" id="JACIJG010000016">
    <property type="protein sequence ID" value="MBB5703661.1"/>
    <property type="molecule type" value="Genomic_DNA"/>
</dbReference>
<dbReference type="PANTHER" id="PTHR38342">
    <property type="entry name" value="SLR5037 PROTEIN"/>
    <property type="match status" value="1"/>
</dbReference>
<dbReference type="AlphaFoldDB" id="A0A7W9AZV8"/>
<keyword evidence="3" id="KW-1185">Reference proteome</keyword>
<comment type="caution">
    <text evidence="2">The sequence shown here is derived from an EMBL/GenBank/DDBJ whole genome shotgun (WGS) entry which is preliminary data.</text>
</comment>
<dbReference type="SUPFAM" id="SSF103247">
    <property type="entry name" value="TT1751-like"/>
    <property type="match status" value="1"/>
</dbReference>
<proteinExistence type="predicted"/>
<protein>
    <submittedName>
        <fullName evidence="2">Uncharacterized protein (DUF302 family)</fullName>
    </submittedName>
</protein>
<dbReference type="Gene3D" id="3.30.310.70">
    <property type="entry name" value="TT1751-like domain"/>
    <property type="match status" value="1"/>
</dbReference>
<organism evidence="2 3">
    <name type="scientific">Brucella daejeonensis</name>
    <dbReference type="NCBI Taxonomy" id="659015"/>
    <lineage>
        <taxon>Bacteria</taxon>
        <taxon>Pseudomonadati</taxon>
        <taxon>Pseudomonadota</taxon>
        <taxon>Alphaproteobacteria</taxon>
        <taxon>Hyphomicrobiales</taxon>
        <taxon>Brucellaceae</taxon>
        <taxon>Brucella/Ochrobactrum group</taxon>
        <taxon>Brucella</taxon>
    </lineage>
</organism>
<sequence length="134" mass="14139">MSAEGLITTRSSFGPEETMKRFEAEVRSKGMTVFAHIDHAAGAAAVGLQLRPTDLLIFGAAKGGTPLMQSVQSIGIDLPLKALVWQDEAGTTFLSYNDPAYLAHRHEIGGAAQPIVEGMSNALKTIAAKATNSQ</sequence>
<evidence type="ECO:0000259" key="1">
    <source>
        <dbReference type="Pfam" id="PF03625"/>
    </source>
</evidence>
<dbReference type="Pfam" id="PF03625">
    <property type="entry name" value="DUF302"/>
    <property type="match status" value="1"/>
</dbReference>
<reference evidence="2 3" key="1">
    <citation type="submission" date="2020-08" db="EMBL/GenBank/DDBJ databases">
        <title>Genomic Encyclopedia of Type Strains, Phase IV (KMG-IV): sequencing the most valuable type-strain genomes for metagenomic binning, comparative biology and taxonomic classification.</title>
        <authorList>
            <person name="Goeker M."/>
        </authorList>
    </citation>
    <scope>NUCLEOTIDE SEQUENCE [LARGE SCALE GENOMIC DNA]</scope>
    <source>
        <strain evidence="2 3">DSM 26944</strain>
    </source>
</reference>
<dbReference type="InterPro" id="IPR005180">
    <property type="entry name" value="DUF302"/>
</dbReference>
<dbReference type="RefSeq" id="WP_235992737.1">
    <property type="nucleotide sequence ID" value="NZ_JACIJG010000016.1"/>
</dbReference>
<evidence type="ECO:0000313" key="3">
    <source>
        <dbReference type="Proteomes" id="UP000555546"/>
    </source>
</evidence>
<dbReference type="CDD" id="cd14797">
    <property type="entry name" value="DUF302"/>
    <property type="match status" value="1"/>
</dbReference>
<feature type="domain" description="DUF302" evidence="1">
    <location>
        <begin position="37"/>
        <end position="99"/>
    </location>
</feature>
<dbReference type="Proteomes" id="UP000555546">
    <property type="component" value="Unassembled WGS sequence"/>
</dbReference>
<accession>A0A7W9AZV8</accession>
<dbReference type="PANTHER" id="PTHR38342:SF2">
    <property type="entry name" value="INNER MEMBRANE OR EXPORTED"/>
    <property type="match status" value="1"/>
</dbReference>
<gene>
    <name evidence="2" type="ORF">FHS76_003570</name>
</gene>
<name>A0A7W9AZV8_9HYPH</name>
<evidence type="ECO:0000313" key="2">
    <source>
        <dbReference type="EMBL" id="MBB5703661.1"/>
    </source>
</evidence>